<organism evidence="1 2">
    <name type="scientific">Anseongella ginsenosidimutans</name>
    <dbReference type="NCBI Taxonomy" id="496056"/>
    <lineage>
        <taxon>Bacteria</taxon>
        <taxon>Pseudomonadati</taxon>
        <taxon>Bacteroidota</taxon>
        <taxon>Sphingobacteriia</taxon>
        <taxon>Sphingobacteriales</taxon>
        <taxon>Sphingobacteriaceae</taxon>
        <taxon>Anseongella</taxon>
    </lineage>
</organism>
<proteinExistence type="predicted"/>
<protein>
    <submittedName>
        <fullName evidence="1">Uncharacterized protein</fullName>
    </submittedName>
</protein>
<gene>
    <name evidence="1" type="ORF">EDD80_103277</name>
</gene>
<keyword evidence="2" id="KW-1185">Reference proteome</keyword>
<comment type="caution">
    <text evidence="1">The sequence shown here is derived from an EMBL/GenBank/DDBJ whole genome shotgun (WGS) entry which is preliminary data.</text>
</comment>
<accession>A0A4V2UTZ6</accession>
<reference evidence="1 2" key="1">
    <citation type="submission" date="2019-03" db="EMBL/GenBank/DDBJ databases">
        <title>Genomic Encyclopedia of Type Strains, Phase IV (KMG-IV): sequencing the most valuable type-strain genomes for metagenomic binning, comparative biology and taxonomic classification.</title>
        <authorList>
            <person name="Goeker M."/>
        </authorList>
    </citation>
    <scope>NUCLEOTIDE SEQUENCE [LARGE SCALE GENOMIC DNA]</scope>
    <source>
        <strain evidence="1 2">DSM 21100</strain>
    </source>
</reference>
<name>A0A4V2UTZ6_9SPHI</name>
<dbReference type="Proteomes" id="UP000295807">
    <property type="component" value="Unassembled WGS sequence"/>
</dbReference>
<evidence type="ECO:0000313" key="2">
    <source>
        <dbReference type="Proteomes" id="UP000295807"/>
    </source>
</evidence>
<sequence>MHWSTKCNERIRCQAGSGRRRGRGTVHSEILEFVHRYDLYALLTTSSFLRFLVSPSTPALIQGFSGKNRLWVGGINSGIASLAFIDP</sequence>
<dbReference type="EMBL" id="SMAD01000003">
    <property type="protein sequence ID" value="TCS88412.1"/>
    <property type="molecule type" value="Genomic_DNA"/>
</dbReference>
<evidence type="ECO:0000313" key="1">
    <source>
        <dbReference type="EMBL" id="TCS88412.1"/>
    </source>
</evidence>
<dbReference type="AlphaFoldDB" id="A0A4V2UTZ6"/>